<accession>A0A061SVP8</accession>
<feature type="domain" description="Hedgehog/Intein (Hint)" evidence="2">
    <location>
        <begin position="338"/>
        <end position="475"/>
    </location>
</feature>
<dbReference type="InterPro" id="IPR049804">
    <property type="entry name" value="Choice_anch_L"/>
</dbReference>
<keyword evidence="3" id="KW-0808">Transferase</keyword>
<sequence length="527" mass="56641">MVAASELPIETVREGTTALDMAQAIFGNGVTVTGATYYGDRDSAGIYSNGNSVAPGVTPSDTGVIMSTGEAEDFTNSSGQSNQNTNTGTNTSGSNNVSMYNNHAGARTYDASTLDVDFIPDAATMTMQFVFSSEEYPEFQNSIYQDFVGVWVNGDLVEMDVGNGDTDPGNVNTTNNINMYVNNQSDDYNTEMDGFTITMTLTMAVNPNVVNSMRIAIADVSDNQFDSNLLIAGNSVQTGLVAVSDDIDLYPDGDKDIDVLANDINNAPGSTLTITQINGQDVFAGDTITLPTGQTVKLNPNGTFTVTGDGDVENFNFTYTVDNGSNTDVGFVNATGVPCFVAGTMIDTPEGERPAETLMPGDLVLTQDDGPQPLRWIGTRTVEAEGEFAPIHIRANTFGDHRDLLVSPLHRVLIRDNLAELLFGEAEVLVAARDLVNDRSVRRRPGGDVTYVHLLFDRHQVVFSEGLETESYLPGPQTNKSFETEVVAEICALFPEIDPETGIGYPPAARRTLKRFEADLLRSGQVA</sequence>
<dbReference type="SUPFAM" id="SSF51294">
    <property type="entry name" value="Hedgehog/intein (Hint) domain"/>
    <property type="match status" value="1"/>
</dbReference>
<dbReference type="Proteomes" id="UP000027337">
    <property type="component" value="Unassembled WGS sequence"/>
</dbReference>
<dbReference type="EMBL" id="JEMU01000005">
    <property type="protein sequence ID" value="KAJ03545.1"/>
    <property type="molecule type" value="Genomic_DNA"/>
</dbReference>
<proteinExistence type="predicted"/>
<feature type="region of interest" description="Disordered" evidence="1">
    <location>
        <begin position="72"/>
        <end position="95"/>
    </location>
</feature>
<feature type="compositionally biased region" description="Low complexity" evidence="1">
    <location>
        <begin position="75"/>
        <end position="95"/>
    </location>
</feature>
<evidence type="ECO:0000256" key="1">
    <source>
        <dbReference type="SAM" id="MobiDB-lite"/>
    </source>
</evidence>
<dbReference type="RefSeq" id="WP_037906651.1">
    <property type="nucleotide sequence ID" value="NZ_JAFBPZ010000001.1"/>
</dbReference>
<dbReference type="eggNOG" id="COG3291">
    <property type="taxonomic scope" value="Bacteria"/>
</dbReference>
<dbReference type="AlphaFoldDB" id="A0A061SVP8"/>
<dbReference type="NCBIfam" id="NF038133">
    <property type="entry name" value="choice_anch_L"/>
    <property type="match status" value="1"/>
</dbReference>
<dbReference type="eggNOG" id="COG2931">
    <property type="taxonomic scope" value="Bacteria"/>
</dbReference>
<dbReference type="Gene3D" id="2.170.16.10">
    <property type="entry name" value="Hedgehog/Intein (Hint) domain"/>
    <property type="match status" value="1"/>
</dbReference>
<evidence type="ECO:0000313" key="3">
    <source>
        <dbReference type="EMBL" id="KAJ03545.1"/>
    </source>
</evidence>
<evidence type="ECO:0000313" key="4">
    <source>
        <dbReference type="Proteomes" id="UP000027337"/>
    </source>
</evidence>
<keyword evidence="4" id="KW-1185">Reference proteome</keyword>
<comment type="caution">
    <text evidence="3">The sequence shown here is derived from an EMBL/GenBank/DDBJ whole genome shotgun (WGS) entry which is preliminary data.</text>
</comment>
<name>A0A061SVP8_9RHOB</name>
<dbReference type="Pfam" id="PF13403">
    <property type="entry name" value="Hint_2"/>
    <property type="match status" value="1"/>
</dbReference>
<dbReference type="GO" id="GO:0016740">
    <property type="term" value="F:transferase activity"/>
    <property type="evidence" value="ECO:0007669"/>
    <property type="project" value="UniProtKB-KW"/>
</dbReference>
<dbReference type="STRING" id="83219.PM02_06895"/>
<reference evidence="3 4" key="1">
    <citation type="journal article" date="2014" name="Genome Announc.">
        <title>Draft Genome Sequences of Two Isolates of the Roseobacter Group, Sulfitobacter sp. Strains 3SOLIMAR09 and 1FIGIMAR09, from Harbors of Mallorca Island (Mediterranean Sea).</title>
        <authorList>
            <person name="Mas-Llado M."/>
            <person name="Pina-Villalonga J.M."/>
            <person name="Brunet-Galmes I."/>
            <person name="Nogales B."/>
            <person name="Bosch R."/>
        </authorList>
    </citation>
    <scope>NUCLEOTIDE SEQUENCE [LARGE SCALE GENOMIC DNA]</scope>
    <source>
        <strain evidence="3 4">1FIGIMAR09</strain>
    </source>
</reference>
<gene>
    <name evidence="3" type="ORF">PM02_06895</name>
</gene>
<dbReference type="InterPro" id="IPR028992">
    <property type="entry name" value="Hedgehog/Intein_dom"/>
</dbReference>
<evidence type="ECO:0000259" key="2">
    <source>
        <dbReference type="Pfam" id="PF13403"/>
    </source>
</evidence>
<dbReference type="InterPro" id="IPR036844">
    <property type="entry name" value="Hint_dom_sf"/>
</dbReference>
<protein>
    <submittedName>
        <fullName evidence="3">2,3,4,5-tetrahydropyridine-2,6-carboxylate N-succinyltransferase</fullName>
    </submittedName>
</protein>
<organism evidence="3 4">
    <name type="scientific">Sulfitobacter mediterraneus</name>
    <dbReference type="NCBI Taxonomy" id="83219"/>
    <lineage>
        <taxon>Bacteria</taxon>
        <taxon>Pseudomonadati</taxon>
        <taxon>Pseudomonadota</taxon>
        <taxon>Alphaproteobacteria</taxon>
        <taxon>Rhodobacterales</taxon>
        <taxon>Roseobacteraceae</taxon>
        <taxon>Sulfitobacter</taxon>
    </lineage>
</organism>